<dbReference type="Proteomes" id="UP000663880">
    <property type="component" value="Unassembled WGS sequence"/>
</dbReference>
<feature type="transmembrane region" description="Helical" evidence="1">
    <location>
        <begin position="69"/>
        <end position="93"/>
    </location>
</feature>
<dbReference type="AlphaFoldDB" id="A0A821R3W0"/>
<comment type="caution">
    <text evidence="2">The sequence shown here is derived from an EMBL/GenBank/DDBJ whole genome shotgun (WGS) entry which is preliminary data.</text>
</comment>
<reference evidence="2" key="1">
    <citation type="submission" date="2021-02" db="EMBL/GenBank/DDBJ databases">
        <authorList>
            <person name="Steward A R."/>
        </authorList>
    </citation>
    <scope>NUCLEOTIDE SEQUENCE</scope>
</reference>
<evidence type="ECO:0000256" key="1">
    <source>
        <dbReference type="SAM" id="Phobius"/>
    </source>
</evidence>
<keyword evidence="1" id="KW-0472">Membrane</keyword>
<protein>
    <submittedName>
        <fullName evidence="2">Uncharacterized protein</fullName>
    </submittedName>
</protein>
<evidence type="ECO:0000313" key="2">
    <source>
        <dbReference type="EMBL" id="CAF4835684.1"/>
    </source>
</evidence>
<dbReference type="EMBL" id="CAJOBZ010000011">
    <property type="protein sequence ID" value="CAF4835684.1"/>
    <property type="molecule type" value="Genomic_DNA"/>
</dbReference>
<keyword evidence="3" id="KW-1185">Reference proteome</keyword>
<feature type="transmembrane region" description="Helical" evidence="1">
    <location>
        <begin position="126"/>
        <end position="150"/>
    </location>
</feature>
<sequence>MVGNVPSIILKCCSLGCVIGAGGLWAGTELELRPKNRDEQTLVGGAIWSQIIIPIGLLITLVVEDKLYTFVHAYFLFAGAVLLVTTGLLLVCLECKRLKQSRTHRLSEVLEHAAQISTLTRPFDKIYFTIGVLCILASILTFLDFLYVIIM</sequence>
<evidence type="ECO:0000313" key="3">
    <source>
        <dbReference type="Proteomes" id="UP000663880"/>
    </source>
</evidence>
<accession>A0A821R3W0</accession>
<name>A0A821R3W0_9NEOP</name>
<dbReference type="OrthoDB" id="7429256at2759"/>
<organism evidence="2 3">
    <name type="scientific">Pieris macdunnoughi</name>
    <dbReference type="NCBI Taxonomy" id="345717"/>
    <lineage>
        <taxon>Eukaryota</taxon>
        <taxon>Metazoa</taxon>
        <taxon>Ecdysozoa</taxon>
        <taxon>Arthropoda</taxon>
        <taxon>Hexapoda</taxon>
        <taxon>Insecta</taxon>
        <taxon>Pterygota</taxon>
        <taxon>Neoptera</taxon>
        <taxon>Endopterygota</taxon>
        <taxon>Lepidoptera</taxon>
        <taxon>Glossata</taxon>
        <taxon>Ditrysia</taxon>
        <taxon>Papilionoidea</taxon>
        <taxon>Pieridae</taxon>
        <taxon>Pierinae</taxon>
        <taxon>Pieris</taxon>
    </lineage>
</organism>
<keyword evidence="1" id="KW-1133">Transmembrane helix</keyword>
<gene>
    <name evidence="2" type="ORF">PMACD_LOCUS5685</name>
</gene>
<keyword evidence="1" id="KW-0812">Transmembrane</keyword>
<proteinExistence type="predicted"/>
<feature type="transmembrane region" description="Helical" evidence="1">
    <location>
        <begin position="42"/>
        <end position="63"/>
    </location>
</feature>